<dbReference type="Pfam" id="PF00149">
    <property type="entry name" value="Metallophos"/>
    <property type="match status" value="1"/>
</dbReference>
<dbReference type="Gene3D" id="3.90.780.10">
    <property type="entry name" value="5'-Nucleotidase, C-terminal domain"/>
    <property type="match status" value="1"/>
</dbReference>
<dbReference type="SUPFAM" id="SSF55816">
    <property type="entry name" value="5'-nucleotidase (syn. UDP-sugar hydrolase), C-terminal domain"/>
    <property type="match status" value="1"/>
</dbReference>
<feature type="domain" description="5'-Nucleotidase C-terminal" evidence="4">
    <location>
        <begin position="290"/>
        <end position="427"/>
    </location>
</feature>
<keyword evidence="2" id="KW-0378">Hydrolase</keyword>
<dbReference type="GO" id="GO:0009166">
    <property type="term" value="P:nucleotide catabolic process"/>
    <property type="evidence" value="ECO:0007669"/>
    <property type="project" value="InterPro"/>
</dbReference>
<dbReference type="PIRSF" id="PIRSF036361">
    <property type="entry name" value="YunD"/>
    <property type="match status" value="1"/>
</dbReference>
<sequence length="466" mass="53093">MEEKLFFYYTNDLHSNFDQWARVAGYLKEAKDRKQADDQSCWLVDIGDHVDRVHPIAEAFMGKANVQLMNDVGYDVVTFGNNEGITLAHDDLYHLYDHAKFDVVCANLQNLRGDNPPWFHPSVNVTSVNGVKVGIIGLTAPFNAFYELLDWHILPPLEILDQYVKHLAEQTDVIVLLSHLGVTEDQEIARRYDEIDVIIGGHTHHLLRTGETVNNTIITAAGKHCTFVGEVILTWDHDLKKLVKKEAYTTDISHLAKDLQTEQNLNDLIVQSDKVLEETVVRLDKTIEVSWFRDTKIMEKLVGTLKNWTKADCAMLNAGVLLDQFEAGEVTLKDIHRICPHPINPCVVALKGDELIEVIRASFTREFMELQLKGFGFRGEVLGRMIYAGVEVETEIREDGQEFVKDIRMNGRAIDPDYSYHVATADTFTFGRLLPEVAKSETKKYFLPEFLRDLLTNTLKKDYGSR</sequence>
<evidence type="ECO:0000256" key="1">
    <source>
        <dbReference type="ARBA" id="ARBA00022729"/>
    </source>
</evidence>
<keyword evidence="1" id="KW-0732">Signal</keyword>
<dbReference type="OrthoDB" id="9793179at2"/>
<dbReference type="InterPro" id="IPR004843">
    <property type="entry name" value="Calcineurin-like_PHP"/>
</dbReference>
<dbReference type="PRINTS" id="PR01607">
    <property type="entry name" value="APYRASEFAMLY"/>
</dbReference>
<organism evidence="5 6">
    <name type="scientific">Virgibacillus phasianinus</name>
    <dbReference type="NCBI Taxonomy" id="2017483"/>
    <lineage>
        <taxon>Bacteria</taxon>
        <taxon>Bacillati</taxon>
        <taxon>Bacillota</taxon>
        <taxon>Bacilli</taxon>
        <taxon>Bacillales</taxon>
        <taxon>Bacillaceae</taxon>
        <taxon>Virgibacillus</taxon>
    </lineage>
</organism>
<comment type="similarity">
    <text evidence="2">Belongs to the 5'-nucleotidase family.</text>
</comment>
<dbReference type="InterPro" id="IPR006179">
    <property type="entry name" value="5_nucleotidase/apyrase"/>
</dbReference>
<dbReference type="Proteomes" id="UP000198312">
    <property type="component" value="Chromosome"/>
</dbReference>
<dbReference type="InterPro" id="IPR011240">
    <property type="entry name" value="Pesterase_YunD"/>
</dbReference>
<dbReference type="InterPro" id="IPR029052">
    <property type="entry name" value="Metallo-depent_PP-like"/>
</dbReference>
<feature type="domain" description="Calcineurin-like phosphoesterase" evidence="3">
    <location>
        <begin position="9"/>
        <end position="205"/>
    </location>
</feature>
<dbReference type="InterPro" id="IPR008334">
    <property type="entry name" value="5'-Nucleotdase_C"/>
</dbReference>
<dbReference type="SUPFAM" id="SSF56300">
    <property type="entry name" value="Metallo-dependent phosphatases"/>
    <property type="match status" value="1"/>
</dbReference>
<dbReference type="GO" id="GO:0016787">
    <property type="term" value="F:hydrolase activity"/>
    <property type="evidence" value="ECO:0007669"/>
    <property type="project" value="UniProtKB-KW"/>
</dbReference>
<dbReference type="InterPro" id="IPR036907">
    <property type="entry name" value="5'-Nucleotdase_C_sf"/>
</dbReference>
<keyword evidence="2" id="KW-0547">Nucleotide-binding</keyword>
<evidence type="ECO:0000259" key="3">
    <source>
        <dbReference type="Pfam" id="PF00149"/>
    </source>
</evidence>
<dbReference type="Pfam" id="PF02872">
    <property type="entry name" value="5_nucleotid_C"/>
    <property type="match status" value="1"/>
</dbReference>
<evidence type="ECO:0000259" key="4">
    <source>
        <dbReference type="Pfam" id="PF02872"/>
    </source>
</evidence>
<protein>
    <submittedName>
        <fullName evidence="5">Metallophosphoesterase</fullName>
    </submittedName>
</protein>
<dbReference type="KEGG" id="vil:CFK37_12070"/>
<dbReference type="AlphaFoldDB" id="A0A220U406"/>
<dbReference type="EMBL" id="CP022315">
    <property type="protein sequence ID" value="ASK62830.1"/>
    <property type="molecule type" value="Genomic_DNA"/>
</dbReference>
<dbReference type="PANTHER" id="PTHR11575:SF24">
    <property type="entry name" value="5'-NUCLEOTIDASE"/>
    <property type="match status" value="1"/>
</dbReference>
<reference evidence="5 6" key="1">
    <citation type="submission" date="2017-07" db="EMBL/GenBank/DDBJ databases">
        <title>Virgibacillus sp. LM2416.</title>
        <authorList>
            <person name="Tak E.J."/>
            <person name="Bae J.-W."/>
        </authorList>
    </citation>
    <scope>NUCLEOTIDE SEQUENCE [LARGE SCALE GENOMIC DNA]</scope>
    <source>
        <strain evidence="5 6">LM2416</strain>
    </source>
</reference>
<dbReference type="GO" id="GO:0000166">
    <property type="term" value="F:nucleotide binding"/>
    <property type="evidence" value="ECO:0007669"/>
    <property type="project" value="UniProtKB-KW"/>
</dbReference>
<evidence type="ECO:0000313" key="6">
    <source>
        <dbReference type="Proteomes" id="UP000198312"/>
    </source>
</evidence>
<dbReference type="RefSeq" id="WP_089062089.1">
    <property type="nucleotide sequence ID" value="NZ_CP022315.1"/>
</dbReference>
<evidence type="ECO:0000313" key="5">
    <source>
        <dbReference type="EMBL" id="ASK62830.1"/>
    </source>
</evidence>
<proteinExistence type="inferred from homology"/>
<name>A0A220U406_9BACI</name>
<keyword evidence="6" id="KW-1185">Reference proteome</keyword>
<gene>
    <name evidence="5" type="ORF">CFK37_12070</name>
</gene>
<dbReference type="CDD" id="cd00845">
    <property type="entry name" value="MPP_UshA_N_like"/>
    <property type="match status" value="1"/>
</dbReference>
<dbReference type="PANTHER" id="PTHR11575">
    <property type="entry name" value="5'-NUCLEOTIDASE-RELATED"/>
    <property type="match status" value="1"/>
</dbReference>
<accession>A0A220U406</accession>
<evidence type="ECO:0000256" key="2">
    <source>
        <dbReference type="RuleBase" id="RU362119"/>
    </source>
</evidence>
<dbReference type="Gene3D" id="3.60.21.10">
    <property type="match status" value="1"/>
</dbReference>